<feature type="transmembrane region" description="Helical" evidence="7">
    <location>
        <begin position="683"/>
        <end position="702"/>
    </location>
</feature>
<evidence type="ECO:0000256" key="2">
    <source>
        <dbReference type="ARBA" id="ARBA00010157"/>
    </source>
</evidence>
<dbReference type="Pfam" id="PF03176">
    <property type="entry name" value="MMPL"/>
    <property type="match status" value="2"/>
</dbReference>
<dbReference type="Proteomes" id="UP000250125">
    <property type="component" value="Chromosome"/>
</dbReference>
<feature type="transmembrane region" description="Helical" evidence="7">
    <location>
        <begin position="955"/>
        <end position="973"/>
    </location>
</feature>
<keyword evidence="4 7" id="KW-0812">Transmembrane</keyword>
<reference evidence="9 10" key="1">
    <citation type="submission" date="2016-04" db="EMBL/GenBank/DDBJ databases">
        <title>Complete genome sequence of Thermococcus siculi type strain RG-20.</title>
        <authorList>
            <person name="Oger P.M."/>
        </authorList>
    </citation>
    <scope>NUCLEOTIDE SEQUENCE [LARGE SCALE GENOMIC DNA]</scope>
    <source>
        <strain evidence="9 10">RG-20</strain>
    </source>
</reference>
<accession>A0A2Z2MN96</accession>
<evidence type="ECO:0000259" key="8">
    <source>
        <dbReference type="PROSITE" id="PS50156"/>
    </source>
</evidence>
<evidence type="ECO:0000256" key="7">
    <source>
        <dbReference type="SAM" id="Phobius"/>
    </source>
</evidence>
<dbReference type="PANTHER" id="PTHR33406">
    <property type="entry name" value="MEMBRANE PROTEIN MJ1562-RELATED"/>
    <property type="match status" value="1"/>
</dbReference>
<comment type="similarity">
    <text evidence="2">Belongs to the resistance-nodulation-cell division (RND) (TC 2.A.6) family. MmpL subfamily.</text>
</comment>
<dbReference type="RefSeq" id="WP_088855372.1">
    <property type="nucleotide sequence ID" value="NZ_CP015103.1"/>
</dbReference>
<evidence type="ECO:0000256" key="5">
    <source>
        <dbReference type="ARBA" id="ARBA00022989"/>
    </source>
</evidence>
<feature type="transmembrane region" description="Helical" evidence="7">
    <location>
        <begin position="1087"/>
        <end position="1107"/>
    </location>
</feature>
<dbReference type="InterPro" id="IPR004869">
    <property type="entry name" value="MMPL_dom"/>
</dbReference>
<dbReference type="EMBL" id="CP015103">
    <property type="protein sequence ID" value="ASJ08134.1"/>
    <property type="molecule type" value="Genomic_DNA"/>
</dbReference>
<feature type="transmembrane region" description="Helical" evidence="7">
    <location>
        <begin position="6"/>
        <end position="25"/>
    </location>
</feature>
<evidence type="ECO:0000256" key="1">
    <source>
        <dbReference type="ARBA" id="ARBA00004651"/>
    </source>
</evidence>
<evidence type="ECO:0000256" key="3">
    <source>
        <dbReference type="ARBA" id="ARBA00022475"/>
    </source>
</evidence>
<feature type="transmembrane region" description="Helical" evidence="7">
    <location>
        <begin position="589"/>
        <end position="615"/>
    </location>
</feature>
<dbReference type="InterPro" id="IPR050545">
    <property type="entry name" value="Mycobact_MmpL"/>
</dbReference>
<dbReference type="GO" id="GO:0005886">
    <property type="term" value="C:plasma membrane"/>
    <property type="evidence" value="ECO:0007669"/>
    <property type="project" value="UniProtKB-SubCell"/>
</dbReference>
<proteinExistence type="inferred from homology"/>
<feature type="transmembrane region" description="Helical" evidence="7">
    <location>
        <begin position="1051"/>
        <end position="1075"/>
    </location>
</feature>
<sequence>MAWNEWIARHAKIVMLIWLIAILLLGPMAMKLGSVTSYSMEQMMPKGIESIEVQNIMSEHFVESQNENLTYLIVTNISVNDPDAEKAYWAFKERVEGKYAHNVTSYYDALNRLDEKSHDIALNVTMMTANVTGLLYSTAIKTNASFGVYLDQVYLLANTTETTRESLVGIAGAYVILNENLTKLYHQMNGTAELLREADGAYLRIAQEMPNATEEERKTALESLLYDSVNESVKPLVPAIVETVALYDPVPNGTLIMYPELLENATVEFTYNLMEQENPEMVLPREVLLQVYRSGGDPEIIGGISQGILFERTREGLEGKVPDPEGTAEVLVSTATADPEGILSGETLENATVSAVMDLLPPEQARPELEEIIRALYNGADPRGLAEGTFLEGLEKKLSENLPPETPESVKTAVLALAKVVVRNYPMNEAQVEALVKGTTEAMVEKLLEEGLGDIELNLNVTQLVEIAYEFKDNPEAITREDVKPIAEQVYPSLYAIMGSYINMLKSPDNTSIMVTFIPAGETAPGQDEFKYLAENATIVKETALEEFGKYFPNVDGALGGNPIQMHEMFALGQEDNAKTTRVSVTGALIILLILMGTAILATLLPFAGVGTAVMTALGITYLLAKGDVMSVGNWAIMLTVTTALGLGIDYSTYYLHRFREYLAEGYDHEKAVAEALKRSKDAVLASAATDIIAFASFILAWEFPMFRQMGIIAPLAVVSVLVASLTFIPAMTALIGDKPFFWWPRKLEKHLENVDIHERSRIAGWVVRHAKLVLVLGILIAAPATYAFFTFEGSHDMTLFMPENSETYKFIQLSLDKFGAAVASPYYVILEFNGPITNDDLKLIMDVSEHISGMEGVTSVYSPVMPYGTPVENLTLDTIKALGGDRYISDDGSIVLIQVSAKYDENSNEAKDLIRAMRDYVRGVASENERLARGMVGGNAALSMDLSDKINDVFWNRILPVALLLMFLSLIPTLKGLPAVFSTIGTIFLGVMTSIWVSTWLFEEVFGQQVMWFLPLMVFVVLMGVGIDYNSFYLVKARDEFERRKPEEALIVAAGTMDVLVIGLAAVLAVTYGSLVLSGTWGMREIGFTLAAGVLLTATLAVYFIGPAFMSLFGKKAWWPLFKEKSE</sequence>
<dbReference type="PROSITE" id="PS50156">
    <property type="entry name" value="SSD"/>
    <property type="match status" value="1"/>
</dbReference>
<dbReference type="KEGG" id="tsl:A3L11_02380"/>
<keyword evidence="3" id="KW-1003">Cell membrane</keyword>
<feature type="transmembrane region" description="Helical" evidence="7">
    <location>
        <begin position="1011"/>
        <end position="1030"/>
    </location>
</feature>
<feature type="domain" description="SSD" evidence="8">
    <location>
        <begin position="596"/>
        <end position="735"/>
    </location>
</feature>
<organism evidence="9 10">
    <name type="scientific">Thermococcus siculi</name>
    <dbReference type="NCBI Taxonomy" id="72803"/>
    <lineage>
        <taxon>Archaea</taxon>
        <taxon>Methanobacteriati</taxon>
        <taxon>Methanobacteriota</taxon>
        <taxon>Thermococci</taxon>
        <taxon>Thermococcales</taxon>
        <taxon>Thermococcaceae</taxon>
        <taxon>Thermococcus</taxon>
    </lineage>
</organism>
<keyword evidence="5 7" id="KW-1133">Transmembrane helix</keyword>
<feature type="transmembrane region" description="Helical" evidence="7">
    <location>
        <begin position="714"/>
        <end position="737"/>
    </location>
</feature>
<evidence type="ECO:0000256" key="6">
    <source>
        <dbReference type="ARBA" id="ARBA00023136"/>
    </source>
</evidence>
<feature type="transmembrane region" description="Helical" evidence="7">
    <location>
        <begin position="980"/>
        <end position="999"/>
    </location>
</feature>
<gene>
    <name evidence="9" type="ORF">A3L11_02380</name>
</gene>
<dbReference type="PANTHER" id="PTHR33406:SF6">
    <property type="entry name" value="MEMBRANE PROTEIN YDGH-RELATED"/>
    <property type="match status" value="1"/>
</dbReference>
<keyword evidence="10" id="KW-1185">Reference proteome</keyword>
<dbReference type="Gene3D" id="1.20.1640.10">
    <property type="entry name" value="Multidrug efflux transporter AcrB transmembrane domain"/>
    <property type="match status" value="2"/>
</dbReference>
<feature type="transmembrane region" description="Helical" evidence="7">
    <location>
        <begin position="635"/>
        <end position="656"/>
    </location>
</feature>
<dbReference type="SUPFAM" id="SSF82866">
    <property type="entry name" value="Multidrug efflux transporter AcrB transmembrane domain"/>
    <property type="match status" value="2"/>
</dbReference>
<dbReference type="GeneID" id="33317048"/>
<dbReference type="InterPro" id="IPR000731">
    <property type="entry name" value="SSD"/>
</dbReference>
<keyword evidence="6 7" id="KW-0472">Membrane</keyword>
<evidence type="ECO:0000313" key="10">
    <source>
        <dbReference type="Proteomes" id="UP000250125"/>
    </source>
</evidence>
<protein>
    <submittedName>
        <fullName evidence="9">Multidrug RND transporter</fullName>
    </submittedName>
</protein>
<dbReference type="AlphaFoldDB" id="A0A2Z2MN96"/>
<evidence type="ECO:0000256" key="4">
    <source>
        <dbReference type="ARBA" id="ARBA00022692"/>
    </source>
</evidence>
<evidence type="ECO:0000313" key="9">
    <source>
        <dbReference type="EMBL" id="ASJ08134.1"/>
    </source>
</evidence>
<comment type="subcellular location">
    <subcellularLocation>
        <location evidence="1">Cell membrane</location>
        <topology evidence="1">Multi-pass membrane protein</topology>
    </subcellularLocation>
</comment>
<name>A0A2Z2MN96_9EURY</name>
<feature type="transmembrane region" description="Helical" evidence="7">
    <location>
        <begin position="773"/>
        <end position="792"/>
    </location>
</feature>
<dbReference type="OrthoDB" id="42357at2157"/>